<keyword evidence="5" id="KW-0234">DNA repair</keyword>
<keyword evidence="9" id="KW-1185">Reference proteome</keyword>
<evidence type="ECO:0000259" key="7">
    <source>
        <dbReference type="Pfam" id="PF00817"/>
    </source>
</evidence>
<dbReference type="InterPro" id="IPR043128">
    <property type="entry name" value="Rev_trsase/Diguanyl_cyclase"/>
</dbReference>
<evidence type="ECO:0000313" key="8">
    <source>
        <dbReference type="EMBL" id="THF99940.1"/>
    </source>
</evidence>
<dbReference type="GO" id="GO:0005657">
    <property type="term" value="C:replication fork"/>
    <property type="evidence" value="ECO:0007669"/>
    <property type="project" value="TreeGrafter"/>
</dbReference>
<evidence type="ECO:0000256" key="5">
    <source>
        <dbReference type="ARBA" id="ARBA00023204"/>
    </source>
</evidence>
<protein>
    <recommendedName>
        <fullName evidence="7">UmuC domain-containing protein</fullName>
    </recommendedName>
</protein>
<proteinExistence type="predicted"/>
<sequence>MIGFIWQLKFFWRSRLDGSDHKDNVRECLHRSDADHLDKLLACGALIVAELRRQVLKETEFTCSAGIAHNKEAAWGKLGSSLQIDLGVNTVGELLQFSEEKLQERYGVNTGTWLRNIARGISGEEVEGRLLPKSHGSGKTFPGPQALKKIASSQFSHLTLLNEAQVIPNLFPYPLTFDLTPKTHKIIAL</sequence>
<dbReference type="Pfam" id="PF21704">
    <property type="entry name" value="POLH-Rev1_HhH"/>
    <property type="match status" value="1"/>
</dbReference>
<dbReference type="GO" id="GO:0009314">
    <property type="term" value="P:response to radiation"/>
    <property type="evidence" value="ECO:0007669"/>
    <property type="project" value="TreeGrafter"/>
</dbReference>
<evidence type="ECO:0000256" key="6">
    <source>
        <dbReference type="ARBA" id="ARBA00023242"/>
    </source>
</evidence>
<dbReference type="GO" id="GO:0005634">
    <property type="term" value="C:nucleus"/>
    <property type="evidence" value="ECO:0007669"/>
    <property type="project" value="UniProtKB-SubCell"/>
</dbReference>
<evidence type="ECO:0000256" key="4">
    <source>
        <dbReference type="ARBA" id="ARBA00022763"/>
    </source>
</evidence>
<dbReference type="GO" id="GO:0003887">
    <property type="term" value="F:DNA-directed DNA polymerase activity"/>
    <property type="evidence" value="ECO:0007669"/>
    <property type="project" value="TreeGrafter"/>
</dbReference>
<evidence type="ECO:0000256" key="1">
    <source>
        <dbReference type="ARBA" id="ARBA00004123"/>
    </source>
</evidence>
<comment type="caution">
    <text evidence="8">The sequence shown here is derived from an EMBL/GenBank/DDBJ whole genome shotgun (WGS) entry which is preliminary data.</text>
</comment>
<keyword evidence="4" id="KW-0227">DNA damage</keyword>
<dbReference type="Gene3D" id="3.30.70.270">
    <property type="match status" value="1"/>
</dbReference>
<dbReference type="STRING" id="542762.A0A4S4DBJ0"/>
<dbReference type="InterPro" id="IPR052230">
    <property type="entry name" value="DNA_polymerase_eta"/>
</dbReference>
<dbReference type="EMBL" id="SDRB02011823">
    <property type="protein sequence ID" value="THF99940.1"/>
    <property type="molecule type" value="Genomic_DNA"/>
</dbReference>
<dbReference type="GO" id="GO:0006281">
    <property type="term" value="P:DNA repair"/>
    <property type="evidence" value="ECO:0007669"/>
    <property type="project" value="UniProtKB-KW"/>
</dbReference>
<dbReference type="GO" id="GO:0035861">
    <property type="term" value="C:site of double-strand break"/>
    <property type="evidence" value="ECO:0007669"/>
    <property type="project" value="TreeGrafter"/>
</dbReference>
<dbReference type="PANTHER" id="PTHR45873:SF1">
    <property type="entry name" value="DNA POLYMERASE ETA"/>
    <property type="match status" value="1"/>
</dbReference>
<dbReference type="GO" id="GO:0046872">
    <property type="term" value="F:metal ion binding"/>
    <property type="evidence" value="ECO:0007669"/>
    <property type="project" value="UniProtKB-KW"/>
</dbReference>
<dbReference type="SUPFAM" id="SSF56672">
    <property type="entry name" value="DNA/RNA polymerases"/>
    <property type="match status" value="1"/>
</dbReference>
<feature type="domain" description="UmuC" evidence="7">
    <location>
        <begin position="33"/>
        <end position="75"/>
    </location>
</feature>
<organism evidence="8 9">
    <name type="scientific">Camellia sinensis var. sinensis</name>
    <name type="common">China tea</name>
    <dbReference type="NCBI Taxonomy" id="542762"/>
    <lineage>
        <taxon>Eukaryota</taxon>
        <taxon>Viridiplantae</taxon>
        <taxon>Streptophyta</taxon>
        <taxon>Embryophyta</taxon>
        <taxon>Tracheophyta</taxon>
        <taxon>Spermatophyta</taxon>
        <taxon>Magnoliopsida</taxon>
        <taxon>eudicotyledons</taxon>
        <taxon>Gunneridae</taxon>
        <taxon>Pentapetalae</taxon>
        <taxon>asterids</taxon>
        <taxon>Ericales</taxon>
        <taxon>Theaceae</taxon>
        <taxon>Camellia</taxon>
    </lineage>
</organism>
<evidence type="ECO:0000256" key="2">
    <source>
        <dbReference type="ARBA" id="ARBA00022679"/>
    </source>
</evidence>
<gene>
    <name evidence="8" type="ORF">TEA_017266</name>
</gene>
<reference evidence="8 9" key="1">
    <citation type="journal article" date="2018" name="Proc. Natl. Acad. Sci. U.S.A.">
        <title>Draft genome sequence of Camellia sinensis var. sinensis provides insights into the evolution of the tea genome and tea quality.</title>
        <authorList>
            <person name="Wei C."/>
            <person name="Yang H."/>
            <person name="Wang S."/>
            <person name="Zhao J."/>
            <person name="Liu C."/>
            <person name="Gao L."/>
            <person name="Xia E."/>
            <person name="Lu Y."/>
            <person name="Tai Y."/>
            <person name="She G."/>
            <person name="Sun J."/>
            <person name="Cao H."/>
            <person name="Tong W."/>
            <person name="Gao Q."/>
            <person name="Li Y."/>
            <person name="Deng W."/>
            <person name="Jiang X."/>
            <person name="Wang W."/>
            <person name="Chen Q."/>
            <person name="Zhang S."/>
            <person name="Li H."/>
            <person name="Wu J."/>
            <person name="Wang P."/>
            <person name="Li P."/>
            <person name="Shi C."/>
            <person name="Zheng F."/>
            <person name="Jian J."/>
            <person name="Huang B."/>
            <person name="Shan D."/>
            <person name="Shi M."/>
            <person name="Fang C."/>
            <person name="Yue Y."/>
            <person name="Li F."/>
            <person name="Li D."/>
            <person name="Wei S."/>
            <person name="Han B."/>
            <person name="Jiang C."/>
            <person name="Yin Y."/>
            <person name="Xia T."/>
            <person name="Zhang Z."/>
            <person name="Bennetzen J.L."/>
            <person name="Zhao S."/>
            <person name="Wan X."/>
        </authorList>
    </citation>
    <scope>NUCLEOTIDE SEQUENCE [LARGE SCALE GENOMIC DNA]</scope>
    <source>
        <strain evidence="9">cv. Shuchazao</strain>
        <tissue evidence="8">Leaf</tissue>
    </source>
</reference>
<dbReference type="AlphaFoldDB" id="A0A4S4DBJ0"/>
<name>A0A4S4DBJ0_CAMSN</name>
<dbReference type="InterPro" id="IPR001126">
    <property type="entry name" value="UmuC"/>
</dbReference>
<keyword evidence="2" id="KW-0808">Transferase</keyword>
<evidence type="ECO:0000313" key="9">
    <source>
        <dbReference type="Proteomes" id="UP000306102"/>
    </source>
</evidence>
<keyword evidence="3" id="KW-0479">Metal-binding</keyword>
<dbReference type="InterPro" id="IPR043502">
    <property type="entry name" value="DNA/RNA_pol_sf"/>
</dbReference>
<evidence type="ECO:0000256" key="3">
    <source>
        <dbReference type="ARBA" id="ARBA00022723"/>
    </source>
</evidence>
<dbReference type="Gene3D" id="1.10.150.20">
    <property type="entry name" value="5' to 3' exonuclease, C-terminal subdomain"/>
    <property type="match status" value="1"/>
</dbReference>
<dbReference type="GO" id="GO:0042276">
    <property type="term" value="P:error-prone translesion synthesis"/>
    <property type="evidence" value="ECO:0007669"/>
    <property type="project" value="TreeGrafter"/>
</dbReference>
<keyword evidence="6" id="KW-0539">Nucleus</keyword>
<dbReference type="PANTHER" id="PTHR45873">
    <property type="entry name" value="DNA POLYMERASE ETA"/>
    <property type="match status" value="1"/>
</dbReference>
<dbReference type="FunFam" id="1.10.150.20:FF:000014">
    <property type="entry name" value="Polymerase (DNA directed), eta"/>
    <property type="match status" value="1"/>
</dbReference>
<dbReference type="Pfam" id="PF00817">
    <property type="entry name" value="IMS"/>
    <property type="match status" value="1"/>
</dbReference>
<dbReference type="Proteomes" id="UP000306102">
    <property type="component" value="Unassembled WGS sequence"/>
</dbReference>
<comment type="subcellular location">
    <subcellularLocation>
        <location evidence="1">Nucleus</location>
    </subcellularLocation>
</comment>
<accession>A0A4S4DBJ0</accession>